<sequence>MRLLLIHQNLPGQYRHLLTHYGQRPDCEVIGLGEMRRLRDNIRAPIPGVKLVGYETPPTSRATTLPTLRTTEAAVQRGQVVLKTLLRIKKAGFYPDVVYAHPGWGETLFLKDVFPRARLLHFCEFYYNTVGQDFDFDPEFSNTADDVLRLRTRNLHHLMALEQSDLGIAPTVWQRTLFPSTYHPKIEVVHDGVDTSMVRPDPEAFIHFPNKGLRLTRKDEVITFVSRNLEPYRGFHTFMRALPAITKARPNAHVVIVGGNDVSYGRRLSEGTYREKYLAEINGKFDASRVHFVGKLPYKTFLHVLQVSTAHIYLTYPFVLSWSMMEAMAAGALVIGSRTPPVEEVIIHEENGLLVDFFSPHDIAEAVQRVCEDPTRMHLHRERARQTIIDRYDLNTVCLPKQRALIESCSVIQDG</sequence>
<keyword evidence="1 4" id="KW-0808">Transferase</keyword>
<dbReference type="Pfam" id="PF00534">
    <property type="entry name" value="Glycos_transf_1"/>
    <property type="match status" value="1"/>
</dbReference>
<feature type="domain" description="Glycosyl transferase family 1" evidence="2">
    <location>
        <begin position="217"/>
        <end position="386"/>
    </location>
</feature>
<dbReference type="EMBL" id="BMJA01000003">
    <property type="protein sequence ID" value="GGA41464.1"/>
    <property type="molecule type" value="Genomic_DNA"/>
</dbReference>
<dbReference type="CDD" id="cd03818">
    <property type="entry name" value="GT4_ExpC-like"/>
    <property type="match status" value="1"/>
</dbReference>
<feature type="domain" description="Glycosyl transferase family 4" evidence="3">
    <location>
        <begin position="42"/>
        <end position="197"/>
    </location>
</feature>
<dbReference type="Gene3D" id="3.40.50.2000">
    <property type="entry name" value="Glycogen Phosphorylase B"/>
    <property type="match status" value="2"/>
</dbReference>
<name>A0ABQ1GD29_9GAMM</name>
<protein>
    <submittedName>
        <fullName evidence="4">Glycosyl transferase</fullName>
    </submittedName>
</protein>
<gene>
    <name evidence="4" type="ORF">GCM10010981_33110</name>
</gene>
<dbReference type="GO" id="GO:0016740">
    <property type="term" value="F:transferase activity"/>
    <property type="evidence" value="ECO:0007669"/>
    <property type="project" value="UniProtKB-KW"/>
</dbReference>
<dbReference type="PANTHER" id="PTHR46401:SF2">
    <property type="entry name" value="GLYCOSYLTRANSFERASE WBBK-RELATED"/>
    <property type="match status" value="1"/>
</dbReference>
<reference evidence="5" key="1">
    <citation type="journal article" date="2019" name="Int. J. Syst. Evol. Microbiol.">
        <title>The Global Catalogue of Microorganisms (GCM) 10K type strain sequencing project: providing services to taxonomists for standard genome sequencing and annotation.</title>
        <authorList>
            <consortium name="The Broad Institute Genomics Platform"/>
            <consortium name="The Broad Institute Genome Sequencing Center for Infectious Disease"/>
            <person name="Wu L."/>
            <person name="Ma J."/>
        </authorList>
    </citation>
    <scope>NUCLEOTIDE SEQUENCE [LARGE SCALE GENOMIC DNA]</scope>
    <source>
        <strain evidence="5">CGMCC 1.15439</strain>
    </source>
</reference>
<evidence type="ECO:0000256" key="1">
    <source>
        <dbReference type="ARBA" id="ARBA00022679"/>
    </source>
</evidence>
<dbReference type="Pfam" id="PF12000">
    <property type="entry name" value="Glyco_trans_4_3"/>
    <property type="match status" value="1"/>
</dbReference>
<comment type="caution">
    <text evidence="4">The sequence shown here is derived from an EMBL/GenBank/DDBJ whole genome shotgun (WGS) entry which is preliminary data.</text>
</comment>
<evidence type="ECO:0000313" key="5">
    <source>
        <dbReference type="Proteomes" id="UP000620046"/>
    </source>
</evidence>
<accession>A0ABQ1GD29</accession>
<evidence type="ECO:0000313" key="4">
    <source>
        <dbReference type="EMBL" id="GGA41464.1"/>
    </source>
</evidence>
<keyword evidence="5" id="KW-1185">Reference proteome</keyword>
<dbReference type="PANTHER" id="PTHR46401">
    <property type="entry name" value="GLYCOSYLTRANSFERASE WBBK-RELATED"/>
    <property type="match status" value="1"/>
</dbReference>
<evidence type="ECO:0000259" key="3">
    <source>
        <dbReference type="Pfam" id="PF12000"/>
    </source>
</evidence>
<dbReference type="InterPro" id="IPR001296">
    <property type="entry name" value="Glyco_trans_1"/>
</dbReference>
<proteinExistence type="predicted"/>
<evidence type="ECO:0000259" key="2">
    <source>
        <dbReference type="Pfam" id="PF00534"/>
    </source>
</evidence>
<dbReference type="Proteomes" id="UP000620046">
    <property type="component" value="Unassembled WGS sequence"/>
</dbReference>
<organism evidence="4 5">
    <name type="scientific">Dyella nitratireducens</name>
    <dbReference type="NCBI Taxonomy" id="1849580"/>
    <lineage>
        <taxon>Bacteria</taxon>
        <taxon>Pseudomonadati</taxon>
        <taxon>Pseudomonadota</taxon>
        <taxon>Gammaproteobacteria</taxon>
        <taxon>Lysobacterales</taxon>
        <taxon>Rhodanobacteraceae</taxon>
        <taxon>Dyella</taxon>
    </lineage>
</organism>
<dbReference type="RefSeq" id="WP_188795848.1">
    <property type="nucleotide sequence ID" value="NZ_BMJA01000003.1"/>
</dbReference>
<dbReference type="SUPFAM" id="SSF53756">
    <property type="entry name" value="UDP-Glycosyltransferase/glycogen phosphorylase"/>
    <property type="match status" value="1"/>
</dbReference>
<dbReference type="InterPro" id="IPR022623">
    <property type="entry name" value="Glyco_trans_4"/>
</dbReference>